<comment type="similarity">
    <text evidence="1">Belongs to the cysteine dioxygenase family.</text>
</comment>
<proteinExistence type="inferred from homology"/>
<dbReference type="RefSeq" id="XP_018071991.1">
    <property type="nucleotide sequence ID" value="XM_018222514.1"/>
</dbReference>
<gene>
    <name evidence="3" type="ORF">LY89DRAFT_781801</name>
</gene>
<dbReference type="GO" id="GO:0017172">
    <property type="term" value="F:cysteine dioxygenase activity"/>
    <property type="evidence" value="ECO:0007669"/>
    <property type="project" value="UniProtKB-EC"/>
</dbReference>
<protein>
    <recommendedName>
        <fullName evidence="2">cysteine dioxygenase</fullName>
        <ecNumber evidence="2">1.13.11.20</ecNumber>
    </recommendedName>
</protein>
<dbReference type="CDD" id="cd10548">
    <property type="entry name" value="cupin_CDO"/>
    <property type="match status" value="1"/>
</dbReference>
<dbReference type="InParanoid" id="A0A194XBV2"/>
<name>A0A194XBV2_MOLSC</name>
<dbReference type="EC" id="1.13.11.20" evidence="2"/>
<dbReference type="KEGG" id="psco:LY89DRAFT_781801"/>
<evidence type="ECO:0000256" key="2">
    <source>
        <dbReference type="ARBA" id="ARBA00013133"/>
    </source>
</evidence>
<dbReference type="InterPro" id="IPR010300">
    <property type="entry name" value="CDO_1"/>
</dbReference>
<dbReference type="Gene3D" id="2.60.120.10">
    <property type="entry name" value="Jelly Rolls"/>
    <property type="match status" value="1"/>
</dbReference>
<dbReference type="EMBL" id="KQ947414">
    <property type="protein sequence ID" value="KUJ17636.1"/>
    <property type="molecule type" value="Genomic_DNA"/>
</dbReference>
<dbReference type="SUPFAM" id="SSF51182">
    <property type="entry name" value="RmlC-like cupins"/>
    <property type="match status" value="1"/>
</dbReference>
<organism evidence="3 4">
    <name type="scientific">Mollisia scopiformis</name>
    <name type="common">Conifer needle endophyte fungus</name>
    <name type="synonym">Phialocephala scopiformis</name>
    <dbReference type="NCBI Taxonomy" id="149040"/>
    <lineage>
        <taxon>Eukaryota</taxon>
        <taxon>Fungi</taxon>
        <taxon>Dikarya</taxon>
        <taxon>Ascomycota</taxon>
        <taxon>Pezizomycotina</taxon>
        <taxon>Leotiomycetes</taxon>
        <taxon>Helotiales</taxon>
        <taxon>Mollisiaceae</taxon>
        <taxon>Mollisia</taxon>
    </lineage>
</organism>
<dbReference type="InterPro" id="IPR011051">
    <property type="entry name" value="RmlC_Cupin_sf"/>
</dbReference>
<keyword evidence="4" id="KW-1185">Reference proteome</keyword>
<dbReference type="GeneID" id="28832240"/>
<dbReference type="AlphaFoldDB" id="A0A194XBV2"/>
<sequence>MPFFAPHRVNESDHQLLVMGQGTVAVTANAEKISFSFKTKTEKGHTLTLEVRESIIDCFIVVDGKRSSKKSDSIKWEKLREGDLRLLEKGVLMPYWVSFDNVHGVICYGKYSVNRKMAILQANLKCELNGIVCWMGDHQWMDALENVQVQVWHDASAQSIPKIKIHRLPVFDVPAIVLPGFDTLGGLESGHHAALSDLPRACQDLYQTIQSISLASEFPDFANAVHRSVSIKGLIGHTLLTMKATTFSAAGNFLSTYLRITLGQNIGNSPGIPNVLEIWPAGHFSPIHDHGDSHAIIKVLHGEIEVSNYDSVTGRRRPQQIGDPLILKTGDVTWIGPENYQIYRLHNKFNDVCITLQCYRYDEATNYHHNKFRWVEENAQEAEVERRIGPEHVFDFVPNGDMTYTDFCESIQEEWNSYQQTLPHRWNVARSQRLMTTR</sequence>
<dbReference type="Pfam" id="PF05995">
    <property type="entry name" value="CDO_I"/>
    <property type="match status" value="1"/>
</dbReference>
<evidence type="ECO:0000313" key="4">
    <source>
        <dbReference type="Proteomes" id="UP000070700"/>
    </source>
</evidence>
<dbReference type="Proteomes" id="UP000070700">
    <property type="component" value="Unassembled WGS sequence"/>
</dbReference>
<evidence type="ECO:0000313" key="3">
    <source>
        <dbReference type="EMBL" id="KUJ17636.1"/>
    </source>
</evidence>
<evidence type="ECO:0000256" key="1">
    <source>
        <dbReference type="ARBA" id="ARBA00006622"/>
    </source>
</evidence>
<dbReference type="OrthoDB" id="543511at2759"/>
<accession>A0A194XBV2</accession>
<dbReference type="GO" id="GO:0005506">
    <property type="term" value="F:iron ion binding"/>
    <property type="evidence" value="ECO:0007669"/>
    <property type="project" value="InterPro"/>
</dbReference>
<reference evidence="3 4" key="1">
    <citation type="submission" date="2015-10" db="EMBL/GenBank/DDBJ databases">
        <title>Full genome of DAOMC 229536 Phialocephala scopiformis, a fungal endophyte of spruce producing the potent anti-insectan compound rugulosin.</title>
        <authorList>
            <consortium name="DOE Joint Genome Institute"/>
            <person name="Walker A.K."/>
            <person name="Frasz S.L."/>
            <person name="Seifert K.A."/>
            <person name="Miller J.D."/>
            <person name="Mondo S.J."/>
            <person name="Labutti K."/>
            <person name="Lipzen A."/>
            <person name="Dockter R."/>
            <person name="Kennedy M."/>
            <person name="Grigoriev I.V."/>
            <person name="Spatafora J.W."/>
        </authorList>
    </citation>
    <scope>NUCLEOTIDE SEQUENCE [LARGE SCALE GENOMIC DNA]</scope>
    <source>
        <strain evidence="3 4">CBS 120377</strain>
    </source>
</reference>
<dbReference type="InterPro" id="IPR014710">
    <property type="entry name" value="RmlC-like_jellyroll"/>
</dbReference>